<feature type="transmembrane region" description="Helical" evidence="6">
    <location>
        <begin position="17"/>
        <end position="38"/>
    </location>
</feature>
<feature type="domain" description="Histidine kinase" evidence="7">
    <location>
        <begin position="441"/>
        <end position="654"/>
    </location>
</feature>
<dbReference type="Pfam" id="PF00512">
    <property type="entry name" value="HisKA"/>
    <property type="match status" value="1"/>
</dbReference>
<dbReference type="SMART" id="SM00387">
    <property type="entry name" value="HATPase_c"/>
    <property type="match status" value="1"/>
</dbReference>
<dbReference type="PRINTS" id="PR00344">
    <property type="entry name" value="BCTRLSENSOR"/>
</dbReference>
<dbReference type="STRING" id="320787.CA2015_4637"/>
<dbReference type="Gene3D" id="3.30.450.20">
    <property type="entry name" value="PAS domain"/>
    <property type="match status" value="1"/>
</dbReference>
<keyword evidence="6" id="KW-1133">Transmembrane helix</keyword>
<keyword evidence="10" id="KW-1185">Reference proteome</keyword>
<dbReference type="InterPro" id="IPR000700">
    <property type="entry name" value="PAS-assoc_C"/>
</dbReference>
<sequence>MLNILLKKVTLKTFEKAVISISITFSLLVMIGWFIKIYQILGIPPGDATMKFNTALVFFISGMIMIFQRKKWEKYLTLTKILASSLILIGGLTLVEHLGWVAFSIDNIIVTDIYSTNSPGRMSPATAICSILVGIGFLGNLTPKYFFGKIGLYAFKLTALLSLVAIIAFILSIPLSSKASFFQTMAINTSGLFLIITILQLFKSPNSPIYKIVTGNFEGSKLTRRILPTIVLFPIISSYLLIIGIDKNIITTEFGMVAYAAIFIPISIIYVAYIAIGLNKTDAEKQQLAEELNENNRYYLRRFKEGVDQVSIVSLMDPNRVITYVNDSFRKISQYSRKELIGSSHSILNSGHHSKEFFDDMWETISSGEIWVNEIKNKAKDGSFYWTLTAFIPFKNDKEQITEYMVLSQDITERKEAEALRMSYVKKLEYKNKELEQFAYVASHDLQEPLRTVMSFTDLLAKKRSDSFDELGLRSIKYIQEATLRMSQLIKSLLDYNQIDKGNELSLVDCNELIKGIVNDLGKNIQETNTSIKVDKLPLINGYKTPLRMVFQNLINNAIKFRNKDTKPQITITASQNEYEWLFSVKDNGIGISDEHQEKIFEIFQRLHNKNKYEGSGIGLAHCRKIVDLHGGKIWVESKLNEGSTFNFTIRTKDHEKKSKLYTAD</sequence>
<evidence type="ECO:0000256" key="3">
    <source>
        <dbReference type="ARBA" id="ARBA00022553"/>
    </source>
</evidence>
<keyword evidence="6" id="KW-0812">Transmembrane</keyword>
<feature type="transmembrane region" description="Helical" evidence="6">
    <location>
        <begin position="50"/>
        <end position="69"/>
    </location>
</feature>
<dbReference type="InterPro" id="IPR035965">
    <property type="entry name" value="PAS-like_dom_sf"/>
</dbReference>
<keyword evidence="5 9" id="KW-0418">Kinase</keyword>
<dbReference type="InterPro" id="IPR052162">
    <property type="entry name" value="Sensor_kinase/Photoreceptor"/>
</dbReference>
<evidence type="ECO:0000256" key="4">
    <source>
        <dbReference type="ARBA" id="ARBA00022679"/>
    </source>
</evidence>
<dbReference type="SMART" id="SM00086">
    <property type="entry name" value="PAC"/>
    <property type="match status" value="1"/>
</dbReference>
<proteinExistence type="predicted"/>
<dbReference type="SUPFAM" id="SSF55785">
    <property type="entry name" value="PYP-like sensor domain (PAS domain)"/>
    <property type="match status" value="1"/>
</dbReference>
<dbReference type="EC" id="2.7.13.3" evidence="2"/>
<keyword evidence="4" id="KW-0808">Transferase</keyword>
<gene>
    <name evidence="9" type="ORF">CA2015_4637</name>
</gene>
<dbReference type="PROSITE" id="PS50109">
    <property type="entry name" value="HIS_KIN"/>
    <property type="match status" value="1"/>
</dbReference>
<dbReference type="SUPFAM" id="SSF47384">
    <property type="entry name" value="Homodimeric domain of signal transducing histidine kinase"/>
    <property type="match status" value="1"/>
</dbReference>
<evidence type="ECO:0000256" key="5">
    <source>
        <dbReference type="ARBA" id="ARBA00022777"/>
    </source>
</evidence>
<dbReference type="Proteomes" id="UP000036520">
    <property type="component" value="Chromosome"/>
</dbReference>
<accession>A0A0H4PLS9</accession>
<evidence type="ECO:0000256" key="2">
    <source>
        <dbReference type="ARBA" id="ARBA00012438"/>
    </source>
</evidence>
<dbReference type="Pfam" id="PF13426">
    <property type="entry name" value="PAS_9"/>
    <property type="match status" value="1"/>
</dbReference>
<dbReference type="GO" id="GO:0000155">
    <property type="term" value="F:phosphorelay sensor kinase activity"/>
    <property type="evidence" value="ECO:0007669"/>
    <property type="project" value="InterPro"/>
</dbReference>
<dbReference type="Gene3D" id="1.10.287.130">
    <property type="match status" value="1"/>
</dbReference>
<dbReference type="Pfam" id="PF02518">
    <property type="entry name" value="HATPase_c"/>
    <property type="match status" value="1"/>
</dbReference>
<feature type="transmembrane region" description="Helical" evidence="6">
    <location>
        <begin position="257"/>
        <end position="278"/>
    </location>
</feature>
<dbReference type="FunFam" id="3.30.565.10:FF:000006">
    <property type="entry name" value="Sensor histidine kinase WalK"/>
    <property type="match status" value="1"/>
</dbReference>
<evidence type="ECO:0000256" key="1">
    <source>
        <dbReference type="ARBA" id="ARBA00000085"/>
    </source>
</evidence>
<dbReference type="InterPro" id="IPR036097">
    <property type="entry name" value="HisK_dim/P_sf"/>
</dbReference>
<dbReference type="PANTHER" id="PTHR43304:SF1">
    <property type="entry name" value="PAC DOMAIN-CONTAINING PROTEIN"/>
    <property type="match status" value="1"/>
</dbReference>
<keyword evidence="3" id="KW-0597">Phosphoprotein</keyword>
<feature type="domain" description="PAC" evidence="8">
    <location>
        <begin position="371"/>
        <end position="423"/>
    </location>
</feature>
<dbReference type="SUPFAM" id="SSF55874">
    <property type="entry name" value="ATPase domain of HSP90 chaperone/DNA topoisomerase II/histidine kinase"/>
    <property type="match status" value="1"/>
</dbReference>
<feature type="transmembrane region" description="Helical" evidence="6">
    <location>
        <begin position="123"/>
        <end position="141"/>
    </location>
</feature>
<evidence type="ECO:0000313" key="10">
    <source>
        <dbReference type="Proteomes" id="UP000036520"/>
    </source>
</evidence>
<dbReference type="InterPro" id="IPR036890">
    <property type="entry name" value="HATPase_C_sf"/>
</dbReference>
<protein>
    <recommendedName>
        <fullName evidence="2">histidine kinase</fullName>
        <ecNumber evidence="2">2.7.13.3</ecNumber>
    </recommendedName>
</protein>
<name>A0A0H4PLS9_9BACT</name>
<dbReference type="OrthoDB" id="9766459at2"/>
<evidence type="ECO:0000313" key="9">
    <source>
        <dbReference type="EMBL" id="AKP53970.1"/>
    </source>
</evidence>
<dbReference type="InterPro" id="IPR000014">
    <property type="entry name" value="PAS"/>
</dbReference>
<dbReference type="CDD" id="cd00130">
    <property type="entry name" value="PAS"/>
    <property type="match status" value="1"/>
</dbReference>
<evidence type="ECO:0000256" key="6">
    <source>
        <dbReference type="SAM" id="Phobius"/>
    </source>
</evidence>
<dbReference type="CDD" id="cd00082">
    <property type="entry name" value="HisKA"/>
    <property type="match status" value="1"/>
</dbReference>
<dbReference type="EMBL" id="CP012040">
    <property type="protein sequence ID" value="AKP53970.1"/>
    <property type="molecule type" value="Genomic_DNA"/>
</dbReference>
<dbReference type="InterPro" id="IPR003661">
    <property type="entry name" value="HisK_dim/P_dom"/>
</dbReference>
<comment type="catalytic activity">
    <reaction evidence="1">
        <text>ATP + protein L-histidine = ADP + protein N-phospho-L-histidine.</text>
        <dbReference type="EC" id="2.7.13.3"/>
    </reaction>
</comment>
<evidence type="ECO:0000259" key="8">
    <source>
        <dbReference type="PROSITE" id="PS50113"/>
    </source>
</evidence>
<dbReference type="PROSITE" id="PS50113">
    <property type="entry name" value="PAC"/>
    <property type="match status" value="1"/>
</dbReference>
<dbReference type="RefSeq" id="WP_053086741.1">
    <property type="nucleotide sequence ID" value="NZ_CP012040.1"/>
</dbReference>
<dbReference type="InterPro" id="IPR005467">
    <property type="entry name" value="His_kinase_dom"/>
</dbReference>
<reference evidence="9 10" key="1">
    <citation type="submission" date="2015-07" db="EMBL/GenBank/DDBJ databases">
        <authorList>
            <person name="Kim K.M."/>
        </authorList>
    </citation>
    <scope>NUCLEOTIDE SEQUENCE [LARGE SCALE GENOMIC DNA]</scope>
    <source>
        <strain evidence="9 10">KCTC 12363</strain>
    </source>
</reference>
<feature type="transmembrane region" description="Helical" evidence="6">
    <location>
        <begin position="226"/>
        <end position="245"/>
    </location>
</feature>
<dbReference type="Gene3D" id="3.30.565.10">
    <property type="entry name" value="Histidine kinase-like ATPase, C-terminal domain"/>
    <property type="match status" value="1"/>
</dbReference>
<dbReference type="InterPro" id="IPR001610">
    <property type="entry name" value="PAC"/>
</dbReference>
<dbReference type="PANTHER" id="PTHR43304">
    <property type="entry name" value="PHYTOCHROME-LIKE PROTEIN CPH1"/>
    <property type="match status" value="1"/>
</dbReference>
<evidence type="ECO:0000259" key="7">
    <source>
        <dbReference type="PROSITE" id="PS50109"/>
    </source>
</evidence>
<feature type="transmembrane region" description="Helical" evidence="6">
    <location>
        <begin position="153"/>
        <end position="175"/>
    </location>
</feature>
<feature type="transmembrane region" description="Helical" evidence="6">
    <location>
        <begin position="181"/>
        <end position="202"/>
    </location>
</feature>
<dbReference type="AlphaFoldDB" id="A0A0H4PLS9"/>
<dbReference type="KEGG" id="camu:CA2015_4637"/>
<organism evidence="9 10">
    <name type="scientific">Cyclobacterium amurskyense</name>
    <dbReference type="NCBI Taxonomy" id="320787"/>
    <lineage>
        <taxon>Bacteria</taxon>
        <taxon>Pseudomonadati</taxon>
        <taxon>Bacteroidota</taxon>
        <taxon>Cytophagia</taxon>
        <taxon>Cytophagales</taxon>
        <taxon>Cyclobacteriaceae</taxon>
        <taxon>Cyclobacterium</taxon>
    </lineage>
</organism>
<keyword evidence="6" id="KW-0472">Membrane</keyword>
<dbReference type="SMART" id="SM00388">
    <property type="entry name" value="HisKA"/>
    <property type="match status" value="1"/>
</dbReference>
<dbReference type="NCBIfam" id="TIGR00229">
    <property type="entry name" value="sensory_box"/>
    <property type="match status" value="1"/>
</dbReference>
<feature type="transmembrane region" description="Helical" evidence="6">
    <location>
        <begin position="81"/>
        <end position="103"/>
    </location>
</feature>
<dbReference type="InterPro" id="IPR004358">
    <property type="entry name" value="Sig_transdc_His_kin-like_C"/>
</dbReference>
<dbReference type="InterPro" id="IPR003594">
    <property type="entry name" value="HATPase_dom"/>
</dbReference>